<reference evidence="5 6" key="1">
    <citation type="submission" date="2016-11" db="EMBL/GenBank/DDBJ databases">
        <authorList>
            <person name="Varghese N."/>
            <person name="Submissions S."/>
        </authorList>
    </citation>
    <scope>NUCLEOTIDE SEQUENCE [LARGE SCALE GENOMIC DNA]</scope>
    <source>
        <strain evidence="5 6">DSM 29341</strain>
    </source>
</reference>
<evidence type="ECO:0000256" key="3">
    <source>
        <dbReference type="ARBA" id="ARBA00023295"/>
    </source>
</evidence>
<dbReference type="Proteomes" id="UP000325134">
    <property type="component" value="Unassembled WGS sequence"/>
</dbReference>
<dbReference type="RefSeq" id="WP_149776616.1">
    <property type="nucleotide sequence ID" value="NZ_FQVK01000020.1"/>
</dbReference>
<evidence type="ECO:0000259" key="4">
    <source>
        <dbReference type="Pfam" id="PF22422"/>
    </source>
</evidence>
<sequence>MKQDLIEQARAVLARNDRGDYTVPTHGLYPFQWNWDSALSALGFSHFDEARAWREIETLFRHQWDDGMVPHIIFHEMNDGYFPGPEVWATGRAVPTSGITQPAVAGFAVRRIHARAKNRALADAQARALLPRIHAWHQWFYTNRDPQGTGLVAIIHPWESGRDNSVDWDAALARVPTEGVAPFQRRDVAHANPAHRPTDEEYRRYIWLVQHFRGLGWDNSRLHDASPFRVVDPGFNAILIRSCLDLAALADDLGEAEIASASRAFAQAGIAAMDALWSETHGQYLCFDRVTGALIDSPSIGGLLAAFCPIPDHRAQAIAQRLDAIGTAVPYLVPSHDPAAPEFDGLRYWRGPVWLIVNYMIADGLKRAGQTRIVRRIVDDSLRLIEQSGFAEYYDPVTAEPCGGSSFTWTAAMVIEILNAETAPA</sequence>
<evidence type="ECO:0000313" key="5">
    <source>
        <dbReference type="EMBL" id="SHF17541.1"/>
    </source>
</evidence>
<keyword evidence="6" id="KW-1185">Reference proteome</keyword>
<name>A0A1M4ZHS2_9RHOB</name>
<gene>
    <name evidence="5" type="ORF">SAMN05444279_1204</name>
</gene>
<dbReference type="InterPro" id="IPR004888">
    <property type="entry name" value="Glycoside_hydrolase_63"/>
</dbReference>
<dbReference type="Pfam" id="PF22422">
    <property type="entry name" value="MGH1-like_GH"/>
    <property type="match status" value="1"/>
</dbReference>
<dbReference type="OrthoDB" id="9781878at2"/>
<feature type="domain" description="Mannosylglycerate hydrolase MGH1-like glycoside hydrolase" evidence="4">
    <location>
        <begin position="29"/>
        <end position="410"/>
    </location>
</feature>
<comment type="similarity">
    <text evidence="1">Belongs to the glycosyl hydrolase 63 family.</text>
</comment>
<dbReference type="PANTHER" id="PTHR10412">
    <property type="entry name" value="MANNOSYL-OLIGOSACCHARIDE GLUCOSIDASE"/>
    <property type="match status" value="1"/>
</dbReference>
<evidence type="ECO:0000256" key="1">
    <source>
        <dbReference type="ARBA" id="ARBA00010833"/>
    </source>
</evidence>
<dbReference type="GO" id="GO:0009311">
    <property type="term" value="P:oligosaccharide metabolic process"/>
    <property type="evidence" value="ECO:0007669"/>
    <property type="project" value="InterPro"/>
</dbReference>
<dbReference type="SUPFAM" id="SSF48208">
    <property type="entry name" value="Six-hairpin glycosidases"/>
    <property type="match status" value="1"/>
</dbReference>
<dbReference type="GO" id="GO:0004573">
    <property type="term" value="F:Glc3Man9GlcNAc2 oligosaccharide glucosidase activity"/>
    <property type="evidence" value="ECO:0007669"/>
    <property type="project" value="InterPro"/>
</dbReference>
<keyword evidence="3" id="KW-0326">Glycosidase</keyword>
<evidence type="ECO:0000256" key="2">
    <source>
        <dbReference type="ARBA" id="ARBA00022801"/>
    </source>
</evidence>
<keyword evidence="2" id="KW-0378">Hydrolase</keyword>
<dbReference type="PANTHER" id="PTHR10412:SF11">
    <property type="entry name" value="MANNOSYL-OLIGOSACCHARIDE GLUCOSIDASE"/>
    <property type="match status" value="1"/>
</dbReference>
<accession>A0A1M4ZHS2</accession>
<evidence type="ECO:0000313" key="6">
    <source>
        <dbReference type="Proteomes" id="UP000325134"/>
    </source>
</evidence>
<dbReference type="InterPro" id="IPR012341">
    <property type="entry name" value="6hp_glycosidase-like_sf"/>
</dbReference>
<dbReference type="InterPro" id="IPR008928">
    <property type="entry name" value="6-hairpin_glycosidase_sf"/>
</dbReference>
<dbReference type="Gene3D" id="1.50.10.10">
    <property type="match status" value="1"/>
</dbReference>
<proteinExistence type="inferred from homology"/>
<dbReference type="AlphaFoldDB" id="A0A1M4ZHS2"/>
<dbReference type="GO" id="GO:0006487">
    <property type="term" value="P:protein N-linked glycosylation"/>
    <property type="evidence" value="ECO:0007669"/>
    <property type="project" value="TreeGrafter"/>
</dbReference>
<dbReference type="EMBL" id="FQVK01000020">
    <property type="protein sequence ID" value="SHF17541.1"/>
    <property type="molecule type" value="Genomic_DNA"/>
</dbReference>
<dbReference type="InterPro" id="IPR054491">
    <property type="entry name" value="MGH1-like_GH"/>
</dbReference>
<protein>
    <recommendedName>
        <fullName evidence="4">Mannosylglycerate hydrolase MGH1-like glycoside hydrolase domain-containing protein</fullName>
    </recommendedName>
</protein>
<organism evidence="5 6">
    <name type="scientific">Ruegeria intermedia</name>
    <dbReference type="NCBI Taxonomy" id="996115"/>
    <lineage>
        <taxon>Bacteria</taxon>
        <taxon>Pseudomonadati</taxon>
        <taxon>Pseudomonadota</taxon>
        <taxon>Alphaproteobacteria</taxon>
        <taxon>Rhodobacterales</taxon>
        <taxon>Roseobacteraceae</taxon>
        <taxon>Ruegeria</taxon>
    </lineage>
</organism>